<dbReference type="SFLD" id="SFLDS00001">
    <property type="entry name" value="Enolase"/>
    <property type="match status" value="1"/>
</dbReference>
<organism evidence="2 3">
    <name type="scientific">Flagellimonas meridianipacifica</name>
    <dbReference type="NCBI Taxonomy" id="1080225"/>
    <lineage>
        <taxon>Bacteria</taxon>
        <taxon>Pseudomonadati</taxon>
        <taxon>Bacteroidota</taxon>
        <taxon>Flavobacteriia</taxon>
        <taxon>Flavobacteriales</taxon>
        <taxon>Flavobacteriaceae</taxon>
        <taxon>Flagellimonas</taxon>
    </lineage>
</organism>
<dbReference type="Proteomes" id="UP000237640">
    <property type="component" value="Unassembled WGS sequence"/>
</dbReference>
<dbReference type="RefSeq" id="WP_106145188.1">
    <property type="nucleotide sequence ID" value="NZ_PVYX01000002.1"/>
</dbReference>
<sequence>MFDRRKFLRTTTIAGATAITLPITACNDAAKAMETPKNIKKPYDGGTLEADITERVKAAFASPIIIDKIEVVDTKKRFFLRVTDVEGNQGVTSMNKGRFMATQTIFTQLAAKNFVGKDAREVANLPNELLKYGRNYKFVGLPYWNGIGTVEIAIWDLLGKLANTPAHTFLGEQVRTEYPVYISSLEREDPYEGETDKILKTIEATGAEAIKFKVGGRMKNTEPYITRTNEWVPYMRKRAGENITLYVDGNSSYTADEAIEVLRMLEDHKVEFFEEPCYWQDLWSHKLVKDAATSCAIAGGEQDFSFDQFKLMAEIGAMDTLQPDVYYHGGMVRTLKISHLANYYGVGFTPHSPKAGPMAAAPTQVFAVCPTLSHHQEYRVGGEKSQRDWHSPVLPKNGNMKIFTAPGLGIEYDTDIWKKEEVFWSSKV</sequence>
<dbReference type="OrthoDB" id="9796450at2"/>
<dbReference type="SMART" id="SM00922">
    <property type="entry name" value="MR_MLE"/>
    <property type="match status" value="1"/>
</dbReference>
<feature type="domain" description="Mandelate racemase/muconate lactonizing enzyme C-terminal" evidence="1">
    <location>
        <begin position="192"/>
        <end position="295"/>
    </location>
</feature>
<dbReference type="PROSITE" id="PS51318">
    <property type="entry name" value="TAT"/>
    <property type="match status" value="1"/>
</dbReference>
<gene>
    <name evidence="2" type="ORF">CLV81_2242</name>
</gene>
<dbReference type="GO" id="GO:0016854">
    <property type="term" value="F:racemase and epimerase activity"/>
    <property type="evidence" value="ECO:0007669"/>
    <property type="project" value="UniProtKB-ARBA"/>
</dbReference>
<evidence type="ECO:0000313" key="3">
    <source>
        <dbReference type="Proteomes" id="UP000237640"/>
    </source>
</evidence>
<dbReference type="EMBL" id="PVYX01000002">
    <property type="protein sequence ID" value="PRX53854.1"/>
    <property type="molecule type" value="Genomic_DNA"/>
</dbReference>
<dbReference type="InterPro" id="IPR036849">
    <property type="entry name" value="Enolase-like_C_sf"/>
</dbReference>
<dbReference type="CDD" id="cd03316">
    <property type="entry name" value="MR_like"/>
    <property type="match status" value="1"/>
</dbReference>
<dbReference type="InterPro" id="IPR034593">
    <property type="entry name" value="DgoD-like"/>
</dbReference>
<evidence type="ECO:0000259" key="1">
    <source>
        <dbReference type="SMART" id="SM00922"/>
    </source>
</evidence>
<accession>A0A2T0M8M5</accession>
<dbReference type="InterPro" id="IPR006311">
    <property type="entry name" value="TAT_signal"/>
</dbReference>
<dbReference type="PANTHER" id="PTHR48080:SF2">
    <property type="entry name" value="D-GALACTONATE DEHYDRATASE"/>
    <property type="match status" value="1"/>
</dbReference>
<dbReference type="Gene3D" id="3.30.390.10">
    <property type="entry name" value="Enolase-like, N-terminal domain"/>
    <property type="match status" value="1"/>
</dbReference>
<dbReference type="InterPro" id="IPR029017">
    <property type="entry name" value="Enolase-like_N"/>
</dbReference>
<evidence type="ECO:0000313" key="2">
    <source>
        <dbReference type="EMBL" id="PRX53854.1"/>
    </source>
</evidence>
<name>A0A2T0M8M5_9FLAO</name>
<dbReference type="AlphaFoldDB" id="A0A2T0M8M5"/>
<dbReference type="Gene3D" id="3.20.20.120">
    <property type="entry name" value="Enolase-like C-terminal domain"/>
    <property type="match status" value="1"/>
</dbReference>
<dbReference type="InterPro" id="IPR029065">
    <property type="entry name" value="Enolase_C-like"/>
</dbReference>
<dbReference type="InterPro" id="IPR013342">
    <property type="entry name" value="Mandelate_racemase_C"/>
</dbReference>
<comment type="caution">
    <text evidence="2">The sequence shown here is derived from an EMBL/GenBank/DDBJ whole genome shotgun (WGS) entry which is preliminary data.</text>
</comment>
<dbReference type="SUPFAM" id="SSF54826">
    <property type="entry name" value="Enolase N-terminal domain-like"/>
    <property type="match status" value="1"/>
</dbReference>
<protein>
    <submittedName>
        <fullName evidence="2">L-alanine-DL-glutamate epimerase-like enolase superfamily enzyme</fullName>
    </submittedName>
</protein>
<dbReference type="Pfam" id="PF13378">
    <property type="entry name" value="MR_MLE_C"/>
    <property type="match status" value="1"/>
</dbReference>
<dbReference type="PANTHER" id="PTHR48080">
    <property type="entry name" value="D-GALACTONATE DEHYDRATASE-RELATED"/>
    <property type="match status" value="1"/>
</dbReference>
<reference evidence="2 3" key="1">
    <citation type="submission" date="2018-03" db="EMBL/GenBank/DDBJ databases">
        <title>Genomic Encyclopedia of Archaeal and Bacterial Type Strains, Phase II (KMG-II): from individual species to whole genera.</title>
        <authorList>
            <person name="Goeker M."/>
        </authorList>
    </citation>
    <scope>NUCLEOTIDE SEQUENCE [LARGE SCALE GENOMIC DNA]</scope>
    <source>
        <strain evidence="2 3">DSM 25027</strain>
    </source>
</reference>
<proteinExistence type="predicted"/>
<keyword evidence="3" id="KW-1185">Reference proteome</keyword>
<dbReference type="SUPFAM" id="SSF51604">
    <property type="entry name" value="Enolase C-terminal domain-like"/>
    <property type="match status" value="1"/>
</dbReference>